<reference evidence="2" key="1">
    <citation type="submission" date="2020-05" db="EMBL/GenBank/DDBJ databases">
        <title>Mycena genomes resolve the evolution of fungal bioluminescence.</title>
        <authorList>
            <person name="Tsai I.J."/>
        </authorList>
    </citation>
    <scope>NUCLEOTIDE SEQUENCE</scope>
    <source>
        <strain evidence="2">CCC161011</strain>
    </source>
</reference>
<dbReference type="OrthoDB" id="2987633at2759"/>
<feature type="compositionally biased region" description="Pro residues" evidence="1">
    <location>
        <begin position="142"/>
        <end position="159"/>
    </location>
</feature>
<evidence type="ECO:0000256" key="1">
    <source>
        <dbReference type="SAM" id="MobiDB-lite"/>
    </source>
</evidence>
<dbReference type="EMBL" id="JACAZI010000001">
    <property type="protein sequence ID" value="KAF7372165.1"/>
    <property type="molecule type" value="Genomic_DNA"/>
</dbReference>
<dbReference type="AlphaFoldDB" id="A0A8H6Z3Z8"/>
<sequence length="276" mass="30836">MRPASFASSTSLHPRHVAPRLVFASEPRFTSPRECRVQFADHSITPRVEQRRPEPIEPERVRDSVPKPRSRRCFVCGTTGMHPLDFRICPRTAVLLHRSLAKINDDGRLVSIDGSPLPLTRHPGGVAAHLISRFRNPTYIVPEPPNPARAPIAHTPPRPVSVESRDHVPSSPREFDSSSPHAIPPLHHDAPTAEHTPQRRFTSPFDHVHHGPSDVLSRARALWIGVLLDSLLNSVFRSQLCAIVSLVDGLGVQDPSTLRQRMQPVFMRFSHFIPAT</sequence>
<feature type="region of interest" description="Disordered" evidence="1">
    <location>
        <begin position="142"/>
        <end position="207"/>
    </location>
</feature>
<keyword evidence="3" id="KW-1185">Reference proteome</keyword>
<comment type="caution">
    <text evidence="2">The sequence shown here is derived from an EMBL/GenBank/DDBJ whole genome shotgun (WGS) entry which is preliminary data.</text>
</comment>
<gene>
    <name evidence="2" type="ORF">MVEN_00075600</name>
</gene>
<name>A0A8H6Z3Z8_9AGAR</name>
<proteinExistence type="predicted"/>
<protein>
    <submittedName>
        <fullName evidence="2">Uncharacterized protein</fullName>
    </submittedName>
</protein>
<organism evidence="2 3">
    <name type="scientific">Mycena venus</name>
    <dbReference type="NCBI Taxonomy" id="2733690"/>
    <lineage>
        <taxon>Eukaryota</taxon>
        <taxon>Fungi</taxon>
        <taxon>Dikarya</taxon>
        <taxon>Basidiomycota</taxon>
        <taxon>Agaricomycotina</taxon>
        <taxon>Agaricomycetes</taxon>
        <taxon>Agaricomycetidae</taxon>
        <taxon>Agaricales</taxon>
        <taxon>Marasmiineae</taxon>
        <taxon>Mycenaceae</taxon>
        <taxon>Mycena</taxon>
    </lineage>
</organism>
<evidence type="ECO:0000313" key="2">
    <source>
        <dbReference type="EMBL" id="KAF7372165.1"/>
    </source>
</evidence>
<evidence type="ECO:0000313" key="3">
    <source>
        <dbReference type="Proteomes" id="UP000620124"/>
    </source>
</evidence>
<accession>A0A8H6Z3Z8</accession>
<dbReference type="Proteomes" id="UP000620124">
    <property type="component" value="Unassembled WGS sequence"/>
</dbReference>
<feature type="compositionally biased region" description="Basic and acidic residues" evidence="1">
    <location>
        <begin position="163"/>
        <end position="176"/>
    </location>
</feature>